<dbReference type="InterPro" id="IPR036412">
    <property type="entry name" value="HAD-like_sf"/>
</dbReference>
<dbReference type="SUPFAM" id="SSF53271">
    <property type="entry name" value="PRTase-like"/>
    <property type="match status" value="1"/>
</dbReference>
<proteinExistence type="inferred from homology"/>
<dbReference type="NCBIfam" id="TIGR01549">
    <property type="entry name" value="HAD-SF-IA-v1"/>
    <property type="match status" value="1"/>
</dbReference>
<keyword evidence="6" id="KW-0479">Metal-binding</keyword>
<dbReference type="SUPFAM" id="SSF56784">
    <property type="entry name" value="HAD-like"/>
    <property type="match status" value="1"/>
</dbReference>
<dbReference type="Pfam" id="PF00156">
    <property type="entry name" value="Pribosyltran"/>
    <property type="match status" value="1"/>
</dbReference>
<dbReference type="InterPro" id="IPR013498">
    <property type="entry name" value="Topo_IA_Znf"/>
</dbReference>
<evidence type="ECO:0000256" key="4">
    <source>
        <dbReference type="ARBA" id="ARBA00006171"/>
    </source>
</evidence>
<comment type="catalytic activity">
    <reaction evidence="1">
        <text>2-phosphoglycolate + H2O = glycolate + phosphate</text>
        <dbReference type="Rhea" id="RHEA:14369"/>
        <dbReference type="ChEBI" id="CHEBI:15377"/>
        <dbReference type="ChEBI" id="CHEBI:29805"/>
        <dbReference type="ChEBI" id="CHEBI:43474"/>
        <dbReference type="ChEBI" id="CHEBI:58033"/>
        <dbReference type="EC" id="3.1.3.18"/>
    </reaction>
</comment>
<protein>
    <recommendedName>
        <fullName evidence="5">phosphoglycolate phosphatase</fullName>
        <ecNumber evidence="5">3.1.3.18</ecNumber>
    </recommendedName>
</protein>
<dbReference type="InterPro" id="IPR006439">
    <property type="entry name" value="HAD-SF_hydro_IA"/>
</dbReference>
<keyword evidence="11" id="KW-1185">Reference proteome</keyword>
<evidence type="ECO:0000256" key="1">
    <source>
        <dbReference type="ARBA" id="ARBA00000830"/>
    </source>
</evidence>
<dbReference type="InterPro" id="IPR000836">
    <property type="entry name" value="PRTase_dom"/>
</dbReference>
<evidence type="ECO:0000256" key="7">
    <source>
        <dbReference type="ARBA" id="ARBA00023277"/>
    </source>
</evidence>
<reference evidence="10 11" key="1">
    <citation type="submission" date="2017-01" db="EMBL/GenBank/DDBJ databases">
        <title>Pseudomonas psychrotolerans genome sequencing and assembly.</title>
        <authorList>
            <person name="Vyas B."/>
            <person name="Mayilraj S."/>
        </authorList>
    </citation>
    <scope>NUCLEOTIDE SEQUENCE [LARGE SCALE GENOMIC DNA]</scope>
    <source>
        <strain evidence="10 11">SDS18</strain>
    </source>
</reference>
<dbReference type="Gene3D" id="3.30.65.10">
    <property type="entry name" value="Bacterial Topoisomerase I, domain 1"/>
    <property type="match status" value="2"/>
</dbReference>
<dbReference type="Gene3D" id="3.40.50.2020">
    <property type="match status" value="1"/>
</dbReference>
<evidence type="ECO:0000256" key="5">
    <source>
        <dbReference type="ARBA" id="ARBA00013078"/>
    </source>
</evidence>
<dbReference type="InterPro" id="IPR023214">
    <property type="entry name" value="HAD_sf"/>
</dbReference>
<evidence type="ECO:0000259" key="9">
    <source>
        <dbReference type="Pfam" id="PF01396"/>
    </source>
</evidence>
<dbReference type="CDD" id="cd06223">
    <property type="entry name" value="PRTases_typeI"/>
    <property type="match status" value="1"/>
</dbReference>
<feature type="domain" description="Phosphoribosyltransferase" evidence="8">
    <location>
        <begin position="297"/>
        <end position="385"/>
    </location>
</feature>
<feature type="domain" description="DNA topoisomerase type IA zn finger" evidence="9">
    <location>
        <begin position="397"/>
        <end position="436"/>
    </location>
</feature>
<evidence type="ECO:0000313" key="11">
    <source>
        <dbReference type="Proteomes" id="UP000189310"/>
    </source>
</evidence>
<comment type="pathway">
    <text evidence="3">Organic acid metabolism; glycolate biosynthesis; glycolate from 2-phosphoglycolate: step 1/1.</text>
</comment>
<comment type="cofactor">
    <cofactor evidence="2">
        <name>Mg(2+)</name>
        <dbReference type="ChEBI" id="CHEBI:18420"/>
    </cofactor>
</comment>
<dbReference type="PANTHER" id="PTHR43434:SF1">
    <property type="entry name" value="PHOSPHOGLYCOLATE PHOSPHATASE"/>
    <property type="match status" value="1"/>
</dbReference>
<comment type="similarity">
    <text evidence="4">Belongs to the HAD-like hydrolase superfamily. CbbY/CbbZ/Gph/YieH family.</text>
</comment>
<feature type="domain" description="DNA topoisomerase type IA zn finger" evidence="9">
    <location>
        <begin position="439"/>
        <end position="476"/>
    </location>
</feature>
<dbReference type="EC" id="3.1.3.18" evidence="5"/>
<evidence type="ECO:0000256" key="3">
    <source>
        <dbReference type="ARBA" id="ARBA00004818"/>
    </source>
</evidence>
<evidence type="ECO:0000313" key="10">
    <source>
        <dbReference type="EMBL" id="ONN71668.1"/>
    </source>
</evidence>
<dbReference type="SFLD" id="SFLDS00003">
    <property type="entry name" value="Haloacid_Dehalogenase"/>
    <property type="match status" value="1"/>
</dbReference>
<evidence type="ECO:0000256" key="2">
    <source>
        <dbReference type="ARBA" id="ARBA00001946"/>
    </source>
</evidence>
<comment type="caution">
    <text evidence="10">The sequence shown here is derived from an EMBL/GenBank/DDBJ whole genome shotgun (WGS) entry which is preliminary data.</text>
</comment>
<dbReference type="Pfam" id="PF01396">
    <property type="entry name" value="Zn_ribbon_Top1"/>
    <property type="match status" value="2"/>
</dbReference>
<gene>
    <name evidence="10" type="ORF">BVL52_10150</name>
</gene>
<dbReference type="InterPro" id="IPR041492">
    <property type="entry name" value="HAD_2"/>
</dbReference>
<name>A0ABX3IVA7_9PSED</name>
<keyword evidence="7" id="KW-0119">Carbohydrate metabolism</keyword>
<dbReference type="InterPro" id="IPR029057">
    <property type="entry name" value="PRTase-like"/>
</dbReference>
<dbReference type="PANTHER" id="PTHR43434">
    <property type="entry name" value="PHOSPHOGLYCOLATE PHOSPHATASE"/>
    <property type="match status" value="1"/>
</dbReference>
<dbReference type="EMBL" id="MTLN01000005">
    <property type="protein sequence ID" value="ONN71668.1"/>
    <property type="molecule type" value="Genomic_DNA"/>
</dbReference>
<dbReference type="Proteomes" id="UP000189310">
    <property type="component" value="Unassembled WGS sequence"/>
</dbReference>
<accession>A0ABX3IVA7</accession>
<organism evidence="10 11">
    <name type="scientific">Pseudomonas oryzihabitans</name>
    <dbReference type="NCBI Taxonomy" id="47885"/>
    <lineage>
        <taxon>Bacteria</taxon>
        <taxon>Pseudomonadati</taxon>
        <taxon>Pseudomonadota</taxon>
        <taxon>Gammaproteobacteria</taxon>
        <taxon>Pseudomonadales</taxon>
        <taxon>Pseudomonadaceae</taxon>
        <taxon>Pseudomonas</taxon>
    </lineage>
</organism>
<dbReference type="Pfam" id="PF13419">
    <property type="entry name" value="HAD_2"/>
    <property type="match status" value="1"/>
</dbReference>
<dbReference type="Gene3D" id="3.40.50.1000">
    <property type="entry name" value="HAD superfamily/HAD-like"/>
    <property type="match status" value="1"/>
</dbReference>
<dbReference type="SFLD" id="SFLDG01129">
    <property type="entry name" value="C1.5:_HAD__Beta-PGM__Phosphata"/>
    <property type="match status" value="1"/>
</dbReference>
<sequence>MLKAVLFDLDDTLANTSSLEEIRETRNYDELTPEVLAKIRPYKKVLALLEGLKAAGVKTGVVTNSGRRYAQAVLAQLGLPEFDTVVTYTDVKADGAKPSPDGILLALSNMGVKVSSDVIYIGDNYIDFVAAYRAGVKPVACSWASRRPISQVPALELSTEYLLSELDNAQGLLPAAEICEVNQGLDFDKKRLYFIPLDLDGNTITVKSDLRVLCLGRYFSQKSVVTARYHDAHPLSRKIAEKESNAHFEAPQHWIDLVAHCVKEIPNYFSLEGSLDLVTVIPSKPEKNPRLERMLSAVAEQLSSPPVAMANLFSFAANTPSQKSLARFEREDSIKNNLFLNPEHQGLVRGKTIVVIDDVLTTGATMRRAFDLLENEGANLVIGLALAKTVSIVEEEKECQKCGRPMRLRLNSANGIRFWGCTGYHSSSCDYNEPVEEKRCPKCDRSMVKRMNRQRRTYFLGCTGYNQSPACHHSENI</sequence>
<evidence type="ECO:0000259" key="8">
    <source>
        <dbReference type="Pfam" id="PF00156"/>
    </source>
</evidence>
<evidence type="ECO:0000256" key="6">
    <source>
        <dbReference type="ARBA" id="ARBA00022723"/>
    </source>
</evidence>
<dbReference type="InterPro" id="IPR050155">
    <property type="entry name" value="HAD-like_hydrolase_sf"/>
</dbReference>